<name>A0A195BNN4_9HYME</name>
<dbReference type="AlphaFoldDB" id="A0A195BNN4"/>
<feature type="region of interest" description="Disordered" evidence="1">
    <location>
        <begin position="714"/>
        <end position="733"/>
    </location>
</feature>
<proteinExistence type="predicted"/>
<accession>A0A195BNN4</accession>
<feature type="compositionally biased region" description="Basic and acidic residues" evidence="1">
    <location>
        <begin position="230"/>
        <end position="259"/>
    </location>
</feature>
<keyword evidence="3" id="KW-1185">Reference proteome</keyword>
<dbReference type="Proteomes" id="UP000078540">
    <property type="component" value="Unassembled WGS sequence"/>
</dbReference>
<reference evidence="2 3" key="1">
    <citation type="submission" date="2015-09" db="EMBL/GenBank/DDBJ databases">
        <title>Atta colombica WGS genome.</title>
        <authorList>
            <person name="Nygaard S."/>
            <person name="Hu H."/>
            <person name="Boomsma J."/>
            <person name="Zhang G."/>
        </authorList>
    </citation>
    <scope>NUCLEOTIDE SEQUENCE [LARGE SCALE GENOMIC DNA]</scope>
    <source>
        <strain evidence="2">Treedump-2</strain>
        <tissue evidence="2">Whole body</tissue>
    </source>
</reference>
<organism evidence="2 3">
    <name type="scientific">Atta colombica</name>
    <dbReference type="NCBI Taxonomy" id="520822"/>
    <lineage>
        <taxon>Eukaryota</taxon>
        <taxon>Metazoa</taxon>
        <taxon>Ecdysozoa</taxon>
        <taxon>Arthropoda</taxon>
        <taxon>Hexapoda</taxon>
        <taxon>Insecta</taxon>
        <taxon>Pterygota</taxon>
        <taxon>Neoptera</taxon>
        <taxon>Endopterygota</taxon>
        <taxon>Hymenoptera</taxon>
        <taxon>Apocrita</taxon>
        <taxon>Aculeata</taxon>
        <taxon>Formicoidea</taxon>
        <taxon>Formicidae</taxon>
        <taxon>Myrmicinae</taxon>
        <taxon>Atta</taxon>
    </lineage>
</organism>
<feature type="region of interest" description="Disordered" evidence="1">
    <location>
        <begin position="220"/>
        <end position="307"/>
    </location>
</feature>
<feature type="compositionally biased region" description="Polar residues" evidence="1">
    <location>
        <begin position="173"/>
        <end position="184"/>
    </location>
</feature>
<evidence type="ECO:0000256" key="1">
    <source>
        <dbReference type="SAM" id="MobiDB-lite"/>
    </source>
</evidence>
<feature type="region of interest" description="Disordered" evidence="1">
    <location>
        <begin position="817"/>
        <end position="838"/>
    </location>
</feature>
<evidence type="ECO:0000313" key="2">
    <source>
        <dbReference type="EMBL" id="KYM87111.1"/>
    </source>
</evidence>
<feature type="compositionally biased region" description="Basic and acidic residues" evidence="1">
    <location>
        <begin position="185"/>
        <end position="199"/>
    </location>
</feature>
<feature type="compositionally biased region" description="Polar residues" evidence="1">
    <location>
        <begin position="260"/>
        <end position="271"/>
    </location>
</feature>
<feature type="region of interest" description="Disordered" evidence="1">
    <location>
        <begin position="120"/>
        <end position="199"/>
    </location>
</feature>
<gene>
    <name evidence="2" type="ORF">ALC53_03728</name>
</gene>
<protein>
    <submittedName>
        <fullName evidence="2">Uncharacterized protein</fullName>
    </submittedName>
</protein>
<feature type="compositionally biased region" description="Basic and acidic residues" evidence="1">
    <location>
        <begin position="714"/>
        <end position="732"/>
    </location>
</feature>
<feature type="compositionally biased region" description="Basic and acidic residues" evidence="1">
    <location>
        <begin position="277"/>
        <end position="299"/>
    </location>
</feature>
<evidence type="ECO:0000313" key="3">
    <source>
        <dbReference type="Proteomes" id="UP000078540"/>
    </source>
</evidence>
<dbReference type="EMBL" id="KQ976435">
    <property type="protein sequence ID" value="KYM87111.1"/>
    <property type="molecule type" value="Genomic_DNA"/>
</dbReference>
<sequence>MGQAWCKEKTSKAQDSKSPLDRVFVRCAHRIYPSLKEEGSVLGAATQRVTSSEIGYAGSPPREVLTRGRSIDSVDRPFHPSDWVDVNLEVPSPPRADSTLTNSIVDTSLRPAVTPTFNCANLKDVTPVPPPRRKKRNRSRPLPPKPDEIPENVTNNLRRGDTSEEPLYFSVRSPKTNNNNQNGEVETRGTEKTCSDDQKYDGRKMKEIYEHKVNGTGRIISSEVVSGKRTPADKKTSRTSESNHHHRKVLENEEYERFVRNQSIKDSSTPNRQDRRKSKELERRIRDPSRDDDRPEANTRTKNYSTVSLPNYDELDVSRHLVKDIANEERVEEKMKSKRPVRSSTVSLPAESFLSPFSEKTSVCLEDYFPRRGSVEHLSLYQVLEKLGSSENEVIDGRFMKYDPSKLEDWDLSDISNCDSNQRLSVENTSRIEDCNNKLAESAGLSEGVDVVDHSRNVEAKQTESTEMKISCVQDMTSSLQKPESFGKVALPIIDSSRESEYTDDWLADQNRSLKYFDPPKMSEICQVSPTCELETSPVRREPFFLNEALHRSICDTIEGSYRNGTVVRESDRSDQSRLIFGRSLSNESEPFDDPYESKELRAHSDVTNKLIRTISEESLPQEMLEEVDEEIVDFFDEKLAKDATNKLKKDYQDQRVKTPPPSPEPKIKAQILDNDHSTLLKVLNDEVANESNLSSMTPSLTELEVALSDMLEKEDQSDEITKRENTDEECKQTPAEKLLEPEIVPVEKHNVIDRNVSDQRSINDGILVDSTLENKTDRLSVSLERPLGDSTSTPKKRKVSFCTWEEKVMMDVDLENDEESPCNETEQNLDETTRSDFKDSVVKSELESSSDFFESIATDIKDSVSFVREAPAKPNRLFQNLENLAEDLEQIPTPPRRKNKSLGVTKESIRTIDNYHENPDPGYNHNRENKQSDLCKFLCCSSSLLIIVQASFNIEETLSTEKIDFSSASLFHRWPVEPCLRRTVLLSATSRYPLTHYLFNYLWPTEPFYRSAFNGPSLIVLRARNVTKNRKSLLDHDTRLYMCEFCTTSGLKSLKLSVERRQIWENCGPIALRAPEYSRCGLKLARTDYKIWLCS</sequence>